<dbReference type="Gene3D" id="1.10.540.10">
    <property type="entry name" value="Acyl-CoA dehydrogenase/oxidase, N-terminal domain"/>
    <property type="match status" value="1"/>
</dbReference>
<evidence type="ECO:0000259" key="6">
    <source>
        <dbReference type="Pfam" id="PF00441"/>
    </source>
</evidence>
<dbReference type="Pfam" id="PF02771">
    <property type="entry name" value="Acyl-CoA_dh_N"/>
    <property type="match status" value="1"/>
</dbReference>
<dbReference type="CDD" id="cd00567">
    <property type="entry name" value="ACAD"/>
    <property type="match status" value="1"/>
</dbReference>
<dbReference type="RefSeq" id="WP_339092526.1">
    <property type="nucleotide sequence ID" value="NZ_LR743507.1"/>
</dbReference>
<keyword evidence="3" id="KW-0285">Flavoprotein</keyword>
<dbReference type="EMBL" id="LR743507">
    <property type="protein sequence ID" value="CAA2108517.1"/>
    <property type="molecule type" value="Genomic_DNA"/>
</dbReference>
<evidence type="ECO:0000259" key="7">
    <source>
        <dbReference type="Pfam" id="PF02770"/>
    </source>
</evidence>
<reference evidence="9" key="1">
    <citation type="submission" date="2019-12" db="EMBL/GenBank/DDBJ databases">
        <authorList>
            <person name="Cremers G."/>
        </authorList>
    </citation>
    <scope>NUCLEOTIDE SEQUENCE</scope>
    <source>
        <strain evidence="9">Vvax</strain>
    </source>
</reference>
<dbReference type="InterPro" id="IPR046373">
    <property type="entry name" value="Acyl-CoA_Oxase/DH_mid-dom_sf"/>
</dbReference>
<evidence type="ECO:0000259" key="8">
    <source>
        <dbReference type="Pfam" id="PF02771"/>
    </source>
</evidence>
<protein>
    <submittedName>
        <fullName evidence="9">Caffeyl-CoA reductase-Etf complex subunit CarC</fullName>
        <ecNumber evidence="9">1.3.1.108</ecNumber>
    </submittedName>
</protein>
<dbReference type="Pfam" id="PF00441">
    <property type="entry name" value="Acyl-CoA_dh_1"/>
    <property type="match status" value="1"/>
</dbReference>
<dbReference type="Pfam" id="PF02770">
    <property type="entry name" value="Acyl-CoA_dh_M"/>
    <property type="match status" value="1"/>
</dbReference>
<dbReference type="InterPro" id="IPR009100">
    <property type="entry name" value="AcylCoA_DH/oxidase_NM_dom_sf"/>
</dbReference>
<dbReference type="GO" id="GO:0050660">
    <property type="term" value="F:flavin adenine dinucleotide binding"/>
    <property type="evidence" value="ECO:0007669"/>
    <property type="project" value="InterPro"/>
</dbReference>
<dbReference type="InterPro" id="IPR009075">
    <property type="entry name" value="AcylCo_DH/oxidase_C"/>
</dbReference>
<evidence type="ECO:0000256" key="1">
    <source>
        <dbReference type="ARBA" id="ARBA00001974"/>
    </source>
</evidence>
<feature type="domain" description="Acyl-CoA oxidase/dehydrogenase middle" evidence="7">
    <location>
        <begin position="124"/>
        <end position="208"/>
    </location>
</feature>
<comment type="cofactor">
    <cofactor evidence="1">
        <name>FAD</name>
        <dbReference type="ChEBI" id="CHEBI:57692"/>
    </cofactor>
</comment>
<gene>
    <name evidence="9" type="primary">carC_1</name>
    <name evidence="9" type="ORF">VVAX_05026</name>
</gene>
<proteinExistence type="inferred from homology"/>
<evidence type="ECO:0000256" key="4">
    <source>
        <dbReference type="ARBA" id="ARBA00022827"/>
    </source>
</evidence>
<dbReference type="SUPFAM" id="SSF47203">
    <property type="entry name" value="Acyl-CoA dehydrogenase C-terminal domain-like"/>
    <property type="match status" value="1"/>
</dbReference>
<dbReference type="GO" id="GO:0003995">
    <property type="term" value="F:acyl-CoA dehydrogenase activity"/>
    <property type="evidence" value="ECO:0007669"/>
    <property type="project" value="TreeGrafter"/>
</dbReference>
<feature type="domain" description="Acyl-CoA dehydrogenase/oxidase C-terminal" evidence="6">
    <location>
        <begin position="236"/>
        <end position="371"/>
    </location>
</feature>
<accession>A0A679JQN7</accession>
<dbReference type="InterPro" id="IPR037069">
    <property type="entry name" value="AcylCoA_DH/ox_N_sf"/>
</dbReference>
<evidence type="ECO:0000256" key="2">
    <source>
        <dbReference type="ARBA" id="ARBA00009347"/>
    </source>
</evidence>
<name>A0A679JQN7_VARPD</name>
<dbReference type="Gene3D" id="2.40.110.10">
    <property type="entry name" value="Butyryl-CoA Dehydrogenase, subunit A, domain 2"/>
    <property type="match status" value="1"/>
</dbReference>
<sequence>MNTFTGQDDTLAMLRDSLSRYLDERYGFEQRLHALGRAEDAPPPFWQGLARELDLLGAGLPEARGGLGGGMQAHLALMETLGGALAAEPYLSTMVIGAGLLQRHPGAQADALLARVVAGDAVLAFAHAEPQSRHDRADVQAELVRDGDGFRLEGRKASVHAAPWSSHLVVSARSAAGLSLLVVPRDAPGVRLRAYPTRDGGRAADIAFDQVRLPASALLGEEGGALPQIEQAHDEATLAVCAEAVGVMRRLMRDTLGYVRQRRQFGVPISSFQVLQHRLADMHMALELSAALTASVGEAIDTASPAERARAVSSAKVAAAKACKAVAQGAVQLHGGMGMTEELAVGHFVRRATLIEGQFGPASWHLRRVARLREG</sequence>
<keyword evidence="5 9" id="KW-0560">Oxidoreductase</keyword>
<feature type="domain" description="Acyl-CoA dehydrogenase/oxidase N-terminal" evidence="8">
    <location>
        <begin position="10"/>
        <end position="119"/>
    </location>
</feature>
<comment type="similarity">
    <text evidence="2">Belongs to the acyl-CoA dehydrogenase family.</text>
</comment>
<dbReference type="Gene3D" id="1.20.140.10">
    <property type="entry name" value="Butyryl-CoA Dehydrogenase, subunit A, domain 3"/>
    <property type="match status" value="1"/>
</dbReference>
<dbReference type="InterPro" id="IPR006091">
    <property type="entry name" value="Acyl-CoA_Oxase/DH_mid-dom"/>
</dbReference>
<evidence type="ECO:0000256" key="3">
    <source>
        <dbReference type="ARBA" id="ARBA00022630"/>
    </source>
</evidence>
<keyword evidence="4" id="KW-0274">FAD</keyword>
<dbReference type="AlphaFoldDB" id="A0A679JQN7"/>
<evidence type="ECO:0000256" key="5">
    <source>
        <dbReference type="ARBA" id="ARBA00023002"/>
    </source>
</evidence>
<dbReference type="InterPro" id="IPR036250">
    <property type="entry name" value="AcylCo_DH-like_C"/>
</dbReference>
<organism evidence="9">
    <name type="scientific">Variovorax paradoxus</name>
    <dbReference type="NCBI Taxonomy" id="34073"/>
    <lineage>
        <taxon>Bacteria</taxon>
        <taxon>Pseudomonadati</taxon>
        <taxon>Pseudomonadota</taxon>
        <taxon>Betaproteobacteria</taxon>
        <taxon>Burkholderiales</taxon>
        <taxon>Comamonadaceae</taxon>
        <taxon>Variovorax</taxon>
    </lineage>
</organism>
<dbReference type="PANTHER" id="PTHR43884:SF20">
    <property type="entry name" value="ACYL-COA DEHYDROGENASE FADE28"/>
    <property type="match status" value="1"/>
</dbReference>
<dbReference type="SUPFAM" id="SSF56645">
    <property type="entry name" value="Acyl-CoA dehydrogenase NM domain-like"/>
    <property type="match status" value="1"/>
</dbReference>
<dbReference type="EC" id="1.3.1.108" evidence="9"/>
<evidence type="ECO:0000313" key="9">
    <source>
        <dbReference type="EMBL" id="CAA2108517.1"/>
    </source>
</evidence>
<dbReference type="PANTHER" id="PTHR43884">
    <property type="entry name" value="ACYL-COA DEHYDROGENASE"/>
    <property type="match status" value="1"/>
</dbReference>
<dbReference type="InterPro" id="IPR013786">
    <property type="entry name" value="AcylCoA_DH/ox_N"/>
</dbReference>